<dbReference type="Proteomes" id="UP000886751">
    <property type="component" value="Unassembled WGS sequence"/>
</dbReference>
<dbReference type="PANTHER" id="PTHR45947:SF3">
    <property type="entry name" value="SULFOQUINOVOSYL TRANSFERASE SQD2"/>
    <property type="match status" value="1"/>
</dbReference>
<sequence length="377" mass="40338">MTFCFFTAQYLPTPGGVERYTWNLARRCVADGHRALIVTSALPGLPARERDADGLEIWRLPALPVMHGRFPVLRPFAPAADLWAQGIDFAVIQTRMYTQSVWAARQCRRRGIPAIVVDHSTGYMMHGGLGGVLGRWYEHAACGVIRRCAFPFYGVSGDVCRWLQTFGVTAAGTLPNAVDPAELAALAGAEPRTDWRQKLQVPPGGFLVAFVGRLIPEKGALRLAEAVRRTPGCVLAAAGTGPEEAALRALGAPVCPLGALPHPQVVQLLAQADCYCLPTEYAEGFPTTLLEAAACGCPIVCTHTAGTGELLPGDDCALFVDDTAPETLAAALQAVQNDPDAARARAEKARANLDAHFTWQAVFATMKEIARTARAGR</sequence>
<dbReference type="GO" id="GO:0016758">
    <property type="term" value="F:hexosyltransferase activity"/>
    <property type="evidence" value="ECO:0007669"/>
    <property type="project" value="TreeGrafter"/>
</dbReference>
<name>A0A9D1Y348_9FIRM</name>
<accession>A0A9D1Y348</accession>
<evidence type="ECO:0000259" key="1">
    <source>
        <dbReference type="Pfam" id="PF00534"/>
    </source>
</evidence>
<proteinExistence type="predicted"/>
<dbReference type="InterPro" id="IPR028098">
    <property type="entry name" value="Glyco_trans_4-like_N"/>
</dbReference>
<feature type="domain" description="Glycosyltransferase subfamily 4-like N-terminal" evidence="2">
    <location>
        <begin position="14"/>
        <end position="181"/>
    </location>
</feature>
<protein>
    <submittedName>
        <fullName evidence="3">Glycosyltransferase family 4 protein</fullName>
    </submittedName>
</protein>
<dbReference type="SUPFAM" id="SSF53756">
    <property type="entry name" value="UDP-Glycosyltransferase/glycogen phosphorylase"/>
    <property type="match status" value="1"/>
</dbReference>
<dbReference type="AlphaFoldDB" id="A0A9D1Y348"/>
<dbReference type="Gene3D" id="3.40.50.2000">
    <property type="entry name" value="Glycogen Phosphorylase B"/>
    <property type="match status" value="2"/>
</dbReference>
<evidence type="ECO:0000313" key="3">
    <source>
        <dbReference type="EMBL" id="HIX95746.1"/>
    </source>
</evidence>
<evidence type="ECO:0000259" key="2">
    <source>
        <dbReference type="Pfam" id="PF13439"/>
    </source>
</evidence>
<dbReference type="InterPro" id="IPR050194">
    <property type="entry name" value="Glycosyltransferase_grp1"/>
</dbReference>
<dbReference type="Pfam" id="PF13439">
    <property type="entry name" value="Glyco_transf_4"/>
    <property type="match status" value="1"/>
</dbReference>
<reference evidence="3" key="2">
    <citation type="submission" date="2021-04" db="EMBL/GenBank/DDBJ databases">
        <authorList>
            <person name="Gilroy R."/>
        </authorList>
    </citation>
    <scope>NUCLEOTIDE SEQUENCE</scope>
    <source>
        <strain evidence="3">ChiHecec2B26-7398</strain>
    </source>
</reference>
<dbReference type="InterPro" id="IPR001296">
    <property type="entry name" value="Glyco_trans_1"/>
</dbReference>
<dbReference type="Pfam" id="PF00534">
    <property type="entry name" value="Glycos_transf_1"/>
    <property type="match status" value="1"/>
</dbReference>
<dbReference type="EMBL" id="DXEI01000145">
    <property type="protein sequence ID" value="HIX95746.1"/>
    <property type="molecule type" value="Genomic_DNA"/>
</dbReference>
<reference evidence="3" key="1">
    <citation type="journal article" date="2021" name="PeerJ">
        <title>Extensive microbial diversity within the chicken gut microbiome revealed by metagenomics and culture.</title>
        <authorList>
            <person name="Gilroy R."/>
            <person name="Ravi A."/>
            <person name="Getino M."/>
            <person name="Pursley I."/>
            <person name="Horton D.L."/>
            <person name="Alikhan N.F."/>
            <person name="Baker D."/>
            <person name="Gharbi K."/>
            <person name="Hall N."/>
            <person name="Watson M."/>
            <person name="Adriaenssens E.M."/>
            <person name="Foster-Nyarko E."/>
            <person name="Jarju S."/>
            <person name="Secka A."/>
            <person name="Antonio M."/>
            <person name="Oren A."/>
            <person name="Chaudhuri R.R."/>
            <person name="La Ragione R."/>
            <person name="Hildebrand F."/>
            <person name="Pallen M.J."/>
        </authorList>
    </citation>
    <scope>NUCLEOTIDE SEQUENCE</scope>
    <source>
        <strain evidence="3">ChiHecec2B26-7398</strain>
    </source>
</reference>
<feature type="domain" description="Glycosyl transferase family 1" evidence="1">
    <location>
        <begin position="192"/>
        <end position="350"/>
    </location>
</feature>
<organism evidence="3 4">
    <name type="scientific">Candidatus Gemmiger excrementipullorum</name>
    <dbReference type="NCBI Taxonomy" id="2838610"/>
    <lineage>
        <taxon>Bacteria</taxon>
        <taxon>Bacillati</taxon>
        <taxon>Bacillota</taxon>
        <taxon>Clostridia</taxon>
        <taxon>Eubacteriales</taxon>
        <taxon>Gemmiger</taxon>
    </lineage>
</organism>
<dbReference type="PANTHER" id="PTHR45947">
    <property type="entry name" value="SULFOQUINOVOSYL TRANSFERASE SQD2"/>
    <property type="match status" value="1"/>
</dbReference>
<evidence type="ECO:0000313" key="4">
    <source>
        <dbReference type="Proteomes" id="UP000886751"/>
    </source>
</evidence>
<gene>
    <name evidence="3" type="ORF">H9846_09880</name>
</gene>
<dbReference type="CDD" id="cd03801">
    <property type="entry name" value="GT4_PimA-like"/>
    <property type="match status" value="1"/>
</dbReference>
<comment type="caution">
    <text evidence="3">The sequence shown here is derived from an EMBL/GenBank/DDBJ whole genome shotgun (WGS) entry which is preliminary data.</text>
</comment>